<evidence type="ECO:0000259" key="1">
    <source>
        <dbReference type="PROSITE" id="PS51782"/>
    </source>
</evidence>
<gene>
    <name evidence="2" type="ORF">N657DRAFT_668209</name>
</gene>
<accession>A0AAN6UCP5</accession>
<evidence type="ECO:0000313" key="3">
    <source>
        <dbReference type="Proteomes" id="UP001302602"/>
    </source>
</evidence>
<protein>
    <submittedName>
        <fullName evidence="2">Carbohydrate-binding module family 50 protein</fullName>
    </submittedName>
</protein>
<dbReference type="Pfam" id="PF01476">
    <property type="entry name" value="LysM"/>
    <property type="match status" value="1"/>
</dbReference>
<proteinExistence type="predicted"/>
<comment type="caution">
    <text evidence="2">The sequence shown here is derived from an EMBL/GenBank/DDBJ whole genome shotgun (WGS) entry which is preliminary data.</text>
</comment>
<name>A0AAN6UCP5_9PEZI</name>
<feature type="domain" description="LysM" evidence="1">
    <location>
        <begin position="127"/>
        <end position="175"/>
    </location>
</feature>
<dbReference type="Proteomes" id="UP001302602">
    <property type="component" value="Unassembled WGS sequence"/>
</dbReference>
<dbReference type="RefSeq" id="XP_062652922.1">
    <property type="nucleotide sequence ID" value="XM_062795441.1"/>
</dbReference>
<dbReference type="Gene3D" id="3.10.350.10">
    <property type="entry name" value="LysM domain"/>
    <property type="match status" value="1"/>
</dbReference>
<organism evidence="2 3">
    <name type="scientific">Parathielavia appendiculata</name>
    <dbReference type="NCBI Taxonomy" id="2587402"/>
    <lineage>
        <taxon>Eukaryota</taxon>
        <taxon>Fungi</taxon>
        <taxon>Dikarya</taxon>
        <taxon>Ascomycota</taxon>
        <taxon>Pezizomycotina</taxon>
        <taxon>Sordariomycetes</taxon>
        <taxon>Sordariomycetidae</taxon>
        <taxon>Sordariales</taxon>
        <taxon>Chaetomiaceae</taxon>
        <taxon>Parathielavia</taxon>
    </lineage>
</organism>
<dbReference type="InterPro" id="IPR018392">
    <property type="entry name" value="LysM"/>
</dbReference>
<reference evidence="2" key="2">
    <citation type="submission" date="2023-05" db="EMBL/GenBank/DDBJ databases">
        <authorList>
            <consortium name="Lawrence Berkeley National Laboratory"/>
            <person name="Steindorff A."/>
            <person name="Hensen N."/>
            <person name="Bonometti L."/>
            <person name="Westerberg I."/>
            <person name="Brannstrom I.O."/>
            <person name="Guillou S."/>
            <person name="Cros-Aarteil S."/>
            <person name="Calhoun S."/>
            <person name="Haridas S."/>
            <person name="Kuo A."/>
            <person name="Mondo S."/>
            <person name="Pangilinan J."/>
            <person name="Riley R."/>
            <person name="Labutti K."/>
            <person name="Andreopoulos B."/>
            <person name="Lipzen A."/>
            <person name="Chen C."/>
            <person name="Yanf M."/>
            <person name="Daum C."/>
            <person name="Ng V."/>
            <person name="Clum A."/>
            <person name="Ohm R."/>
            <person name="Martin F."/>
            <person name="Silar P."/>
            <person name="Natvig D."/>
            <person name="Lalanne C."/>
            <person name="Gautier V."/>
            <person name="Ament-Velasquez S.L."/>
            <person name="Kruys A."/>
            <person name="Hutchinson M.I."/>
            <person name="Powell A.J."/>
            <person name="Barry K."/>
            <person name="Miller A.N."/>
            <person name="Grigoriev I.V."/>
            <person name="Debuchy R."/>
            <person name="Gladieux P."/>
            <person name="Thoren M.H."/>
            <person name="Johannesson H."/>
        </authorList>
    </citation>
    <scope>NUCLEOTIDE SEQUENCE</scope>
    <source>
        <strain evidence="2">CBS 731.68</strain>
    </source>
</reference>
<reference evidence="2" key="1">
    <citation type="journal article" date="2023" name="Mol. Phylogenet. Evol.">
        <title>Genome-scale phylogeny and comparative genomics of the fungal order Sordariales.</title>
        <authorList>
            <person name="Hensen N."/>
            <person name="Bonometti L."/>
            <person name="Westerberg I."/>
            <person name="Brannstrom I.O."/>
            <person name="Guillou S."/>
            <person name="Cros-Aarteil S."/>
            <person name="Calhoun S."/>
            <person name="Haridas S."/>
            <person name="Kuo A."/>
            <person name="Mondo S."/>
            <person name="Pangilinan J."/>
            <person name="Riley R."/>
            <person name="LaButti K."/>
            <person name="Andreopoulos B."/>
            <person name="Lipzen A."/>
            <person name="Chen C."/>
            <person name="Yan M."/>
            <person name="Daum C."/>
            <person name="Ng V."/>
            <person name="Clum A."/>
            <person name="Steindorff A."/>
            <person name="Ohm R.A."/>
            <person name="Martin F."/>
            <person name="Silar P."/>
            <person name="Natvig D.O."/>
            <person name="Lalanne C."/>
            <person name="Gautier V."/>
            <person name="Ament-Velasquez S.L."/>
            <person name="Kruys A."/>
            <person name="Hutchinson M.I."/>
            <person name="Powell A.J."/>
            <person name="Barry K."/>
            <person name="Miller A.N."/>
            <person name="Grigoriev I.V."/>
            <person name="Debuchy R."/>
            <person name="Gladieux P."/>
            <person name="Hiltunen Thoren M."/>
            <person name="Johannesson H."/>
        </authorList>
    </citation>
    <scope>NUCLEOTIDE SEQUENCE</scope>
    <source>
        <strain evidence="2">CBS 731.68</strain>
    </source>
</reference>
<dbReference type="GeneID" id="87832209"/>
<dbReference type="PROSITE" id="PS51782">
    <property type="entry name" value="LYSM"/>
    <property type="match status" value="1"/>
</dbReference>
<dbReference type="EMBL" id="MU853223">
    <property type="protein sequence ID" value="KAK4129151.1"/>
    <property type="molecule type" value="Genomic_DNA"/>
</dbReference>
<dbReference type="AlphaFoldDB" id="A0AAN6UCP5"/>
<keyword evidence="3" id="KW-1185">Reference proteome</keyword>
<sequence>MVLEKHKMVRMTDNAGQRCNSLLRKLAGIDPSNQLSTAPAVPNLMRNACAISIIKTQLEMPLASSAEVGRGFTSLMAVCRTTVSITSPGAATQWVISMSSTSTSKTGTATSSRTTISSTAAASCQGKPYTIRDGDTCSSVSLSQRISTTRLLMANNLRADCANLDRQPAGYTVCLSPPRGSWVNPHASSSANATTTSVDCQPANHYSTIFTLSMTPIPTSYINSSVTVSPIAGFDD</sequence>
<evidence type="ECO:0000313" key="2">
    <source>
        <dbReference type="EMBL" id="KAK4129151.1"/>
    </source>
</evidence>
<dbReference type="CDD" id="cd00118">
    <property type="entry name" value="LysM"/>
    <property type="match status" value="1"/>
</dbReference>
<dbReference type="InterPro" id="IPR036779">
    <property type="entry name" value="LysM_dom_sf"/>
</dbReference>